<evidence type="ECO:0008006" key="3">
    <source>
        <dbReference type="Google" id="ProtNLM"/>
    </source>
</evidence>
<proteinExistence type="predicted"/>
<sequence>MVDIDSTGVRRLLSVFFNFAIAELLRESNLKIIVSRGNYCDRFSLLFSYLVQHCTMSAGLL</sequence>
<name>A0A8J6ZRK1_DESMC</name>
<comment type="caution">
    <text evidence="1">The sequence shown here is derived from an EMBL/GenBank/DDBJ whole genome shotgun (WGS) entry which is preliminary data.</text>
</comment>
<dbReference type="RefSeq" id="WP_193920641.1">
    <property type="nucleotide sequence ID" value="NZ_JADEXS020000001.1"/>
</dbReference>
<accession>A0A8J6ZRK1</accession>
<evidence type="ECO:0000313" key="2">
    <source>
        <dbReference type="Proteomes" id="UP000622533"/>
    </source>
</evidence>
<dbReference type="AlphaFoldDB" id="A0A8J6ZRK1"/>
<protein>
    <recommendedName>
        <fullName evidence="3">DUF4325 domain-containing protein</fullName>
    </recommendedName>
</protein>
<gene>
    <name evidence="1" type="ORF">IQ276_24960</name>
</gene>
<dbReference type="EMBL" id="JADEXS010000435">
    <property type="protein sequence ID" value="MBE9025554.1"/>
    <property type="molecule type" value="Genomic_DNA"/>
</dbReference>
<evidence type="ECO:0000313" key="1">
    <source>
        <dbReference type="EMBL" id="MBE9025554.1"/>
    </source>
</evidence>
<organism evidence="1 2">
    <name type="scientific">Desmonostoc muscorum LEGE 12446</name>
    <dbReference type="NCBI Taxonomy" id="1828758"/>
    <lineage>
        <taxon>Bacteria</taxon>
        <taxon>Bacillati</taxon>
        <taxon>Cyanobacteriota</taxon>
        <taxon>Cyanophyceae</taxon>
        <taxon>Nostocales</taxon>
        <taxon>Nostocaceae</taxon>
        <taxon>Desmonostoc</taxon>
    </lineage>
</organism>
<reference evidence="1" key="1">
    <citation type="submission" date="2020-10" db="EMBL/GenBank/DDBJ databases">
        <authorList>
            <person name="Castelo-Branco R."/>
            <person name="Eusebio N."/>
            <person name="Adriana R."/>
            <person name="Vieira A."/>
            <person name="Brugerolle De Fraissinette N."/>
            <person name="Rezende De Castro R."/>
            <person name="Schneider M.P."/>
            <person name="Vasconcelos V."/>
            <person name="Leao P.N."/>
        </authorList>
    </citation>
    <scope>NUCLEOTIDE SEQUENCE</scope>
    <source>
        <strain evidence="1">LEGE 12446</strain>
    </source>
</reference>
<keyword evidence="2" id="KW-1185">Reference proteome</keyword>
<dbReference type="Proteomes" id="UP000622533">
    <property type="component" value="Unassembled WGS sequence"/>
</dbReference>